<evidence type="ECO:0000256" key="1">
    <source>
        <dbReference type="SAM" id="MobiDB-lite"/>
    </source>
</evidence>
<feature type="compositionally biased region" description="Low complexity" evidence="1">
    <location>
        <begin position="261"/>
        <end position="272"/>
    </location>
</feature>
<sequence length="369" mass="39246">MKKTGSRGAGGGSASSVMLCKCMCAYNWEPVRVVDGDGRVRSLNRPVTVGELVECHPHHFVCEPTSKAPLYHTAMLPLDMQLEEGRIYLLLPLPRLLPHLSNTFDSEPPSCPCFQSLHPQLAAAAAVHNVAVTPTAAAASSCFITPQAAAAAQALVLSPSKTKEAAGSLIHAAAAGTSQDDIPDPDPSKIGICSIDKTMTTSSNSAAGAQLRATTRISEWFNVSKSNVAGSDIQGRKNHFRLQAARSSTEQTSDDDHPPGAQQQQQQQEAAKQAGCFMSPMLMASLVHLVKKLLSSLIIPFSTNVQDPGRVPELKVAAAAGFHQCSMRNRWRPALECISELDSQFAAAAGMMLSNEPHCIITAPSRSLC</sequence>
<proteinExistence type="predicted"/>
<evidence type="ECO:0000313" key="3">
    <source>
        <dbReference type="Proteomes" id="UP001497512"/>
    </source>
</evidence>
<keyword evidence="3" id="KW-1185">Reference proteome</keyword>
<evidence type="ECO:0000313" key="2">
    <source>
        <dbReference type="EMBL" id="CAK9207759.1"/>
    </source>
</evidence>
<reference evidence="2" key="1">
    <citation type="submission" date="2024-02" db="EMBL/GenBank/DDBJ databases">
        <authorList>
            <consortium name="ELIXIR-Norway"/>
            <consortium name="Elixir Norway"/>
        </authorList>
    </citation>
    <scope>NUCLEOTIDE SEQUENCE</scope>
</reference>
<dbReference type="Pfam" id="PF14009">
    <property type="entry name" value="PADRE"/>
    <property type="match status" value="1"/>
</dbReference>
<dbReference type="Proteomes" id="UP001497512">
    <property type="component" value="Chromosome 16"/>
</dbReference>
<dbReference type="InterPro" id="IPR025322">
    <property type="entry name" value="PADRE_dom"/>
</dbReference>
<name>A0ABP0TYQ0_9BRYO</name>
<dbReference type="EMBL" id="OZ019908">
    <property type="protein sequence ID" value="CAK9207759.1"/>
    <property type="molecule type" value="Genomic_DNA"/>
</dbReference>
<feature type="region of interest" description="Disordered" evidence="1">
    <location>
        <begin position="243"/>
        <end position="272"/>
    </location>
</feature>
<accession>A0ABP0TYQ0</accession>
<dbReference type="PANTHER" id="PTHR33052">
    <property type="entry name" value="DUF4228 DOMAIN PROTEIN-RELATED"/>
    <property type="match status" value="1"/>
</dbReference>
<gene>
    <name evidence="2" type="ORF">CSSPTR1EN2_LOCUS8967</name>
</gene>
<organism evidence="2 3">
    <name type="scientific">Sphagnum troendelagicum</name>
    <dbReference type="NCBI Taxonomy" id="128251"/>
    <lineage>
        <taxon>Eukaryota</taxon>
        <taxon>Viridiplantae</taxon>
        <taxon>Streptophyta</taxon>
        <taxon>Embryophyta</taxon>
        <taxon>Bryophyta</taxon>
        <taxon>Sphagnophytina</taxon>
        <taxon>Sphagnopsida</taxon>
        <taxon>Sphagnales</taxon>
        <taxon>Sphagnaceae</taxon>
        <taxon>Sphagnum</taxon>
    </lineage>
</organism>
<protein>
    <submittedName>
        <fullName evidence="2">Uncharacterized protein</fullName>
    </submittedName>
</protein>